<feature type="domain" description="VOC" evidence="1">
    <location>
        <begin position="4"/>
        <end position="127"/>
    </location>
</feature>
<dbReference type="Gene3D" id="3.10.180.10">
    <property type="entry name" value="2,3-Dihydroxybiphenyl 1,2-Dioxygenase, domain 1"/>
    <property type="match status" value="1"/>
</dbReference>
<evidence type="ECO:0000313" key="2">
    <source>
        <dbReference type="EMBL" id="RKS72089.1"/>
    </source>
</evidence>
<organism evidence="2 3">
    <name type="scientific">Actinomadura pelletieri DSM 43383</name>
    <dbReference type="NCBI Taxonomy" id="1120940"/>
    <lineage>
        <taxon>Bacteria</taxon>
        <taxon>Bacillati</taxon>
        <taxon>Actinomycetota</taxon>
        <taxon>Actinomycetes</taxon>
        <taxon>Streptosporangiales</taxon>
        <taxon>Thermomonosporaceae</taxon>
        <taxon>Actinomadura</taxon>
    </lineage>
</organism>
<dbReference type="InterPro" id="IPR029068">
    <property type="entry name" value="Glyas_Bleomycin-R_OHBP_Dase"/>
</dbReference>
<evidence type="ECO:0000313" key="3">
    <source>
        <dbReference type="Proteomes" id="UP000274601"/>
    </source>
</evidence>
<name>A0A495QIZ3_9ACTN</name>
<dbReference type="InterPro" id="IPR037523">
    <property type="entry name" value="VOC_core"/>
</dbReference>
<dbReference type="Pfam" id="PF00903">
    <property type="entry name" value="Glyoxalase"/>
    <property type="match status" value="1"/>
</dbReference>
<accession>A0A495QIZ3</accession>
<keyword evidence="3" id="KW-1185">Reference proteome</keyword>
<reference evidence="2 3" key="1">
    <citation type="submission" date="2018-10" db="EMBL/GenBank/DDBJ databases">
        <title>Genomic Encyclopedia of Archaeal and Bacterial Type Strains, Phase II (KMG-II): from individual species to whole genera.</title>
        <authorList>
            <person name="Goeker M."/>
        </authorList>
    </citation>
    <scope>NUCLEOTIDE SEQUENCE [LARGE SCALE GENOMIC DNA]</scope>
    <source>
        <strain evidence="2 3">DSM 43383</strain>
    </source>
</reference>
<dbReference type="InterPro" id="IPR004360">
    <property type="entry name" value="Glyas_Fos-R_dOase_dom"/>
</dbReference>
<dbReference type="PANTHER" id="PTHR39175">
    <property type="entry name" value="FAMILY PROTEIN, PUTATIVE (AFU_ORTHOLOGUE AFUA_3G15060)-RELATED"/>
    <property type="match status" value="1"/>
</dbReference>
<dbReference type="OrthoDB" id="9813630at2"/>
<dbReference type="AlphaFoldDB" id="A0A495QIZ3"/>
<protein>
    <submittedName>
        <fullName evidence="2">Putative enzyme related to lactoylglutathione lyase</fullName>
    </submittedName>
</protein>
<dbReference type="GO" id="GO:0016829">
    <property type="term" value="F:lyase activity"/>
    <property type="evidence" value="ECO:0007669"/>
    <property type="project" value="UniProtKB-KW"/>
</dbReference>
<proteinExistence type="predicted"/>
<dbReference type="PROSITE" id="PS51819">
    <property type="entry name" value="VOC"/>
    <property type="match status" value="1"/>
</dbReference>
<dbReference type="SUPFAM" id="SSF54593">
    <property type="entry name" value="Glyoxalase/Bleomycin resistance protein/Dihydroxybiphenyl dioxygenase"/>
    <property type="match status" value="1"/>
</dbReference>
<dbReference type="Proteomes" id="UP000274601">
    <property type="component" value="Unassembled WGS sequence"/>
</dbReference>
<sequence length="132" mass="14553">MITGVHHILLAAPPGSEDALRAFYTDVLGLEEITKPPELARRGGAWFRTTDRHGHGNGHGIELHLGIEDTFRPARKAHPALLVHDLDALAARLRAAGHDITPDTLLPGHRRFYADDPVGNRLEFLEPARPSR</sequence>
<keyword evidence="2" id="KW-0456">Lyase</keyword>
<evidence type="ECO:0000259" key="1">
    <source>
        <dbReference type="PROSITE" id="PS51819"/>
    </source>
</evidence>
<dbReference type="PANTHER" id="PTHR39175:SF1">
    <property type="entry name" value="FAMILY PROTEIN, PUTATIVE (AFU_ORTHOLOGUE AFUA_3G15060)-RELATED"/>
    <property type="match status" value="1"/>
</dbReference>
<dbReference type="EMBL" id="RBWU01000005">
    <property type="protein sequence ID" value="RKS72089.1"/>
    <property type="molecule type" value="Genomic_DNA"/>
</dbReference>
<comment type="caution">
    <text evidence="2">The sequence shown here is derived from an EMBL/GenBank/DDBJ whole genome shotgun (WGS) entry which is preliminary data.</text>
</comment>
<dbReference type="RefSeq" id="WP_121436666.1">
    <property type="nucleotide sequence ID" value="NZ_RBWU01000005.1"/>
</dbReference>
<gene>
    <name evidence="2" type="ORF">BZB76_4904</name>
</gene>